<sequence length="577" mass="65646">MKIIRKTEDQALFDLEQLGNGVLTFTYPASAGASVSCAYGPYPDFINFRCKCDMSIFEGKAICRSKKLVTARYLLVTAHGVPLESVDLSFQDKMLPLEKYGDFSCDSKLFEKMFSVCEHTLRCCVFPHTQGNSTFDLQGEKNREFALNWHGKYSDYVIVDGARRDREVWVGDLYPEIRNVWALFRNKEVIRNTFDVILDQIREDGFIPASSISMQVFYEYNCWFLIVLEDYLKVSGDTDFYLEHLEKVRAILRFILTILEDGCLDLGKMQTWAWTSSRHGKITSSNCVLYAALKAAARMEKNLGKDLASAQNCEALAARLKNKINEESFDRKKKLYYDIMGTPGRFSSDAAALAVLFGVCEQQDRKKVLSALCEKFKTPYGMLLYYPKEEPDGQNFVHNDHVWPFVNTLVLEALLKNGQTEQALPLLQSVWGTMLQNGADTFWEIIDGNFGTFMRTRLNDPPDDRDTWNSECHGWSAGLPYLFFTYFAGVRPVEYGYQSIEFSPVCAGLNDVRAVVPAANGEIRVSIYKDADGVRRAELVCPESTQVGWKRNVAHLDTAPARENGYTVYSFLLKEQV</sequence>
<feature type="domain" description="Mannosylglycerate hydrolase MGH1-like glycoside hydrolase" evidence="1">
    <location>
        <begin position="278"/>
        <end position="453"/>
    </location>
</feature>
<dbReference type="InterPro" id="IPR054491">
    <property type="entry name" value="MGH1-like_GH"/>
</dbReference>
<organism evidence="2 3">
    <name type="scientific">Candidatus Borkfalkia ceftriaxoniphila</name>
    <dbReference type="NCBI Taxonomy" id="2508949"/>
    <lineage>
        <taxon>Bacteria</taxon>
        <taxon>Bacillati</taxon>
        <taxon>Bacillota</taxon>
        <taxon>Clostridia</taxon>
        <taxon>Christensenellales</taxon>
        <taxon>Christensenellaceae</taxon>
        <taxon>Candidatus Borkfalkia</taxon>
    </lineage>
</organism>
<reference evidence="2 3" key="1">
    <citation type="journal article" date="2019" name="Gut">
        <title>Antibiotics-induced monodominance of a novel gut bacterial order.</title>
        <authorList>
            <person name="Hildebrand F."/>
            <person name="Moitinho-Silva L."/>
            <person name="Blasche S."/>
            <person name="Jahn M.T."/>
            <person name="Gossmann T.I."/>
            <person name="Heuerta-Cepas J."/>
            <person name="Hercog R."/>
            <person name="Luetge M."/>
            <person name="Bahram M."/>
            <person name="Pryszlak A."/>
            <person name="Alves R.J."/>
            <person name="Waszak S.M."/>
            <person name="Zhu A."/>
            <person name="Ye L."/>
            <person name="Costea P.I."/>
            <person name="Aalvink S."/>
            <person name="Belzer C."/>
            <person name="Forslund S.K."/>
            <person name="Sunagawa S."/>
            <person name="Hentschel U."/>
            <person name="Merten C."/>
            <person name="Patil K.R."/>
            <person name="Benes V."/>
            <person name="Bork P."/>
        </authorList>
    </citation>
    <scope>NUCLEOTIDE SEQUENCE [LARGE SCALE GENOMIC DNA]</scope>
    <source>
        <strain evidence="2 3">HDS1380</strain>
    </source>
</reference>
<dbReference type="InterPro" id="IPR012341">
    <property type="entry name" value="6hp_glycosidase-like_sf"/>
</dbReference>
<dbReference type="InterPro" id="IPR008928">
    <property type="entry name" value="6-hairpin_glycosidase_sf"/>
</dbReference>
<dbReference type="Gene3D" id="1.50.10.10">
    <property type="match status" value="1"/>
</dbReference>
<evidence type="ECO:0000313" key="3">
    <source>
        <dbReference type="Proteomes" id="UP000291269"/>
    </source>
</evidence>
<dbReference type="PANTHER" id="PTHR34987:SF4">
    <property type="entry name" value="ALPHA-L-RHAMNOSIDASE C-TERMINAL DOMAIN-CONTAINING PROTEIN"/>
    <property type="match status" value="1"/>
</dbReference>
<evidence type="ECO:0000259" key="1">
    <source>
        <dbReference type="Pfam" id="PF22422"/>
    </source>
</evidence>
<protein>
    <recommendedName>
        <fullName evidence="1">Mannosylglycerate hydrolase MGH1-like glycoside hydrolase domain-containing protein</fullName>
    </recommendedName>
</protein>
<accession>A0A4Q2KDI8</accession>
<proteinExistence type="predicted"/>
<comment type="caution">
    <text evidence="2">The sequence shown here is derived from an EMBL/GenBank/DDBJ whole genome shotgun (WGS) entry which is preliminary data.</text>
</comment>
<dbReference type="EMBL" id="SDOZ01000002">
    <property type="protein sequence ID" value="RXZ61331.1"/>
    <property type="molecule type" value="Genomic_DNA"/>
</dbReference>
<dbReference type="AlphaFoldDB" id="A0A4Q2KDI8"/>
<dbReference type="Pfam" id="PF22422">
    <property type="entry name" value="MGH1-like_GH"/>
    <property type="match status" value="1"/>
</dbReference>
<dbReference type="RefSeq" id="WP_129223915.1">
    <property type="nucleotide sequence ID" value="NZ_SDOZ01000002.1"/>
</dbReference>
<dbReference type="PANTHER" id="PTHR34987">
    <property type="entry name" value="C, PUTATIVE (AFU_ORTHOLOGUE AFUA_3G02880)-RELATED"/>
    <property type="match status" value="1"/>
</dbReference>
<evidence type="ECO:0000313" key="2">
    <source>
        <dbReference type="EMBL" id="RXZ61331.1"/>
    </source>
</evidence>
<dbReference type="OrthoDB" id="9815108at2"/>
<dbReference type="SUPFAM" id="SSF48208">
    <property type="entry name" value="Six-hairpin glycosidases"/>
    <property type="match status" value="1"/>
</dbReference>
<gene>
    <name evidence="2" type="ORF">ESZ91_02790</name>
</gene>
<keyword evidence="3" id="KW-1185">Reference proteome</keyword>
<dbReference type="Gene3D" id="2.60.420.10">
    <property type="entry name" value="Maltose phosphorylase, domain 3"/>
    <property type="match status" value="1"/>
</dbReference>
<dbReference type="Proteomes" id="UP000291269">
    <property type="component" value="Unassembled WGS sequence"/>
</dbReference>
<name>A0A4Q2KDI8_9FIRM</name>
<dbReference type="GO" id="GO:0005975">
    <property type="term" value="P:carbohydrate metabolic process"/>
    <property type="evidence" value="ECO:0007669"/>
    <property type="project" value="InterPro"/>
</dbReference>